<dbReference type="RefSeq" id="WP_059056410.1">
    <property type="nucleotide sequence ID" value="NZ_CEML01000002.1"/>
</dbReference>
<dbReference type="GeneID" id="26658623"/>
<dbReference type="OrthoDB" id="271223at2157"/>
<keyword evidence="2" id="KW-0472">Membrane</keyword>
<accession>A0A0U5H403</accession>
<reference evidence="4" key="1">
    <citation type="journal article" date="2016" name="Environ. Microbiol.">
        <title>The complete genome of a viable archaeum isolated from 123-million-year-old rock salt.</title>
        <authorList>
            <person name="Jaakkola S.T."/>
            <person name="Pfeiffer F."/>
            <person name="Ravantti J.J."/>
            <person name="Guo Q."/>
            <person name="Liu Y."/>
            <person name="Chen X."/>
            <person name="Ma H."/>
            <person name="Yang C."/>
            <person name="Oksanen H.M."/>
            <person name="Bamford D.H."/>
        </authorList>
    </citation>
    <scope>NUCLEOTIDE SEQUENCE</scope>
    <source>
        <strain evidence="4">JI20-1</strain>
    </source>
</reference>
<feature type="compositionally biased region" description="Polar residues" evidence="1">
    <location>
        <begin position="171"/>
        <end position="180"/>
    </location>
</feature>
<keyword evidence="2" id="KW-0812">Transmembrane</keyword>
<keyword evidence="4" id="KW-1185">Reference proteome</keyword>
<proteinExistence type="predicted"/>
<protein>
    <submittedName>
        <fullName evidence="3">Probable secreted glycoprotein</fullName>
    </submittedName>
</protein>
<gene>
    <name evidence="3" type="ORF">HHUB_1952</name>
</gene>
<feature type="compositionally biased region" description="Acidic residues" evidence="1">
    <location>
        <begin position="184"/>
        <end position="198"/>
    </location>
</feature>
<feature type="region of interest" description="Disordered" evidence="1">
    <location>
        <begin position="171"/>
        <end position="217"/>
    </location>
</feature>
<dbReference type="EMBL" id="LN831302">
    <property type="protein sequence ID" value="CQH53328.1"/>
    <property type="molecule type" value="Genomic_DNA"/>
</dbReference>
<dbReference type="AlphaFoldDB" id="A0A0U5H403"/>
<dbReference type="KEGG" id="hhb:Hhub_1952"/>
<keyword evidence="2" id="KW-1133">Transmembrane helix</keyword>
<name>A0A0U5H403_9EURY</name>
<feature type="compositionally biased region" description="Low complexity" evidence="1">
    <location>
        <begin position="199"/>
        <end position="210"/>
    </location>
</feature>
<feature type="transmembrane region" description="Helical" evidence="2">
    <location>
        <begin position="217"/>
        <end position="235"/>
    </location>
</feature>
<sequence length="238" mass="23459">MTTTTRFTALLVALAVVASATVGVAAAASDGSISADPAFPSGTSTHTVTATAGNDTAGSWNGFAVDYSNSGVDASNVSQDDVVTIGIDRGDDAAGDAVDVNVSDDLDSVSASNEGHLLTLGLGGSYDLDAGDEVVVVYEDAYHPMVQGSWETPLDVNPQSSGGETTATLTIESASTSDDTPTTEGDEQTSESTTDDATTDGTTAGTTDDGSTGGTSSGFGLAVAAVAIVGAALLASRD</sequence>
<evidence type="ECO:0000256" key="2">
    <source>
        <dbReference type="SAM" id="Phobius"/>
    </source>
</evidence>
<evidence type="ECO:0000256" key="1">
    <source>
        <dbReference type="SAM" id="MobiDB-lite"/>
    </source>
</evidence>
<evidence type="ECO:0000313" key="3">
    <source>
        <dbReference type="EMBL" id="CQH53328.1"/>
    </source>
</evidence>
<organism evidence="3 4">
    <name type="scientific">Halobacterium hubeiense</name>
    <dbReference type="NCBI Taxonomy" id="1407499"/>
    <lineage>
        <taxon>Archaea</taxon>
        <taxon>Methanobacteriati</taxon>
        <taxon>Methanobacteriota</taxon>
        <taxon>Stenosarchaea group</taxon>
        <taxon>Halobacteria</taxon>
        <taxon>Halobacteriales</taxon>
        <taxon>Halobacteriaceae</taxon>
        <taxon>Halobacterium</taxon>
    </lineage>
</organism>
<dbReference type="Proteomes" id="UP000066737">
    <property type="component" value="Chromosome I"/>
</dbReference>
<evidence type="ECO:0000313" key="4">
    <source>
        <dbReference type="Proteomes" id="UP000066737"/>
    </source>
</evidence>